<sequence>MLSRLVFLLAVMPFGAVAAGCPGIGPADRLPSVAQDGPIFCNHAYAVQVSPETRDPIWSAEHLTRASVRAATALHGRDDFHPDDRLPMAARATLADYKRSGWSRGHMTPSGDMPDPKARAETYALSNIVPQSARLNSGAWDHIEHAVRQQALRDGEIYVVTGPAFREDRGTIGIDDVRVPSSVWKAAYDPAANAIGVIVCKNTTHPTCDQVDLAALYRVTGIDPFPGAPSSARTHRLSIAAWTKETTR</sequence>
<organism evidence="3 4">
    <name type="scientific">Neoasaia chiangmaiensis</name>
    <dbReference type="NCBI Taxonomy" id="320497"/>
    <lineage>
        <taxon>Bacteria</taxon>
        <taxon>Pseudomonadati</taxon>
        <taxon>Pseudomonadota</taxon>
        <taxon>Alphaproteobacteria</taxon>
        <taxon>Acetobacterales</taxon>
        <taxon>Acetobacteraceae</taxon>
        <taxon>Neoasaia</taxon>
    </lineage>
</organism>
<dbReference type="GO" id="GO:0046872">
    <property type="term" value="F:metal ion binding"/>
    <property type="evidence" value="ECO:0007669"/>
    <property type="project" value="InterPro"/>
</dbReference>
<dbReference type="InterPro" id="IPR044929">
    <property type="entry name" value="DNA/RNA_non-sp_Endonuclease_sf"/>
</dbReference>
<proteinExistence type="predicted"/>
<dbReference type="SMART" id="SM00477">
    <property type="entry name" value="NUC"/>
    <property type="match status" value="1"/>
</dbReference>
<evidence type="ECO:0000313" key="4">
    <source>
        <dbReference type="Proteomes" id="UP000188604"/>
    </source>
</evidence>
<dbReference type="SUPFAM" id="SSF54060">
    <property type="entry name" value="His-Me finger endonucleases"/>
    <property type="match status" value="1"/>
</dbReference>
<dbReference type="InterPro" id="IPR020821">
    <property type="entry name" value="ENPP1-3/EXOG-like_nuc-like"/>
</dbReference>
<dbReference type="PANTHER" id="PTHR13966:SF5">
    <property type="entry name" value="ENDONUCLEASE G, MITOCHONDRIAL"/>
    <property type="match status" value="1"/>
</dbReference>
<gene>
    <name evidence="3" type="ORF">A0U93_10455</name>
</gene>
<dbReference type="GO" id="GO:0016787">
    <property type="term" value="F:hydrolase activity"/>
    <property type="evidence" value="ECO:0007669"/>
    <property type="project" value="InterPro"/>
</dbReference>
<feature type="domain" description="DNA/RNA non-specific endonuclease/pyrophosphatase/phosphodiesterase" evidence="2">
    <location>
        <begin position="41"/>
        <end position="231"/>
    </location>
</feature>
<dbReference type="OrthoDB" id="9811262at2"/>
<protein>
    <submittedName>
        <fullName evidence="3">Uncharacterized protein</fullName>
    </submittedName>
</protein>
<evidence type="ECO:0000259" key="1">
    <source>
        <dbReference type="SMART" id="SM00477"/>
    </source>
</evidence>
<name>A0A1U9KR69_9PROT</name>
<dbReference type="Pfam" id="PF01223">
    <property type="entry name" value="Endonuclease_NS"/>
    <property type="match status" value="1"/>
</dbReference>
<dbReference type="STRING" id="320497.A0U93_10455"/>
<dbReference type="InterPro" id="IPR001604">
    <property type="entry name" value="Endo_G_ENPP1-like_dom"/>
</dbReference>
<dbReference type="GO" id="GO:0003676">
    <property type="term" value="F:nucleic acid binding"/>
    <property type="evidence" value="ECO:0007669"/>
    <property type="project" value="InterPro"/>
</dbReference>
<dbReference type="RefSeq" id="WP_077807317.1">
    <property type="nucleotide sequence ID" value="NZ_BJXS01000003.1"/>
</dbReference>
<dbReference type="KEGG" id="nch:A0U93_10455"/>
<reference evidence="3 4" key="1">
    <citation type="submission" date="2016-03" db="EMBL/GenBank/DDBJ databases">
        <title>Acetic acid bacteria sequencing.</title>
        <authorList>
            <person name="Brandt J."/>
            <person name="Jakob F."/>
            <person name="Vogel R.F."/>
        </authorList>
    </citation>
    <scope>NUCLEOTIDE SEQUENCE [LARGE SCALE GENOMIC DNA]</scope>
    <source>
        <strain evidence="3 4">NBRC 101099</strain>
    </source>
</reference>
<dbReference type="Proteomes" id="UP000188604">
    <property type="component" value="Chromosome"/>
</dbReference>
<evidence type="ECO:0000313" key="3">
    <source>
        <dbReference type="EMBL" id="AQS88296.1"/>
    </source>
</evidence>
<feature type="domain" description="ENPP1-3/EXOG-like endonuclease/phosphodiesterase" evidence="1">
    <location>
        <begin position="42"/>
        <end position="231"/>
    </location>
</feature>
<dbReference type="InterPro" id="IPR044925">
    <property type="entry name" value="His-Me_finger_sf"/>
</dbReference>
<evidence type="ECO:0000259" key="2">
    <source>
        <dbReference type="SMART" id="SM00892"/>
    </source>
</evidence>
<dbReference type="Gene3D" id="3.40.570.10">
    <property type="entry name" value="Extracellular Endonuclease, subunit A"/>
    <property type="match status" value="1"/>
</dbReference>
<keyword evidence="4" id="KW-1185">Reference proteome</keyword>
<dbReference type="InterPro" id="IPR040255">
    <property type="entry name" value="Non-specific_endonuclease"/>
</dbReference>
<dbReference type="AlphaFoldDB" id="A0A1U9KR69"/>
<dbReference type="EMBL" id="CP014691">
    <property type="protein sequence ID" value="AQS88296.1"/>
    <property type="molecule type" value="Genomic_DNA"/>
</dbReference>
<dbReference type="PANTHER" id="PTHR13966">
    <property type="entry name" value="ENDONUCLEASE RELATED"/>
    <property type="match status" value="1"/>
</dbReference>
<dbReference type="GO" id="GO:0004519">
    <property type="term" value="F:endonuclease activity"/>
    <property type="evidence" value="ECO:0007669"/>
    <property type="project" value="TreeGrafter"/>
</dbReference>
<dbReference type="PROSITE" id="PS51257">
    <property type="entry name" value="PROKAR_LIPOPROTEIN"/>
    <property type="match status" value="1"/>
</dbReference>
<accession>A0A1U9KR69</accession>
<dbReference type="SMART" id="SM00892">
    <property type="entry name" value="Endonuclease_NS"/>
    <property type="match status" value="1"/>
</dbReference>